<dbReference type="Pfam" id="PF13229">
    <property type="entry name" value="Beta_helix"/>
    <property type="match status" value="1"/>
</dbReference>
<dbReference type="InterPro" id="IPR012334">
    <property type="entry name" value="Pectin_lyas_fold"/>
</dbReference>
<reference evidence="3 4" key="1">
    <citation type="journal article" date="2019" name="Int. J. Syst. Evol. Microbiol.">
        <title>The Global Catalogue of Microorganisms (GCM) 10K type strain sequencing project: providing services to taxonomists for standard genome sequencing and annotation.</title>
        <authorList>
            <consortium name="The Broad Institute Genomics Platform"/>
            <consortium name="The Broad Institute Genome Sequencing Center for Infectious Disease"/>
            <person name="Wu L."/>
            <person name="Ma J."/>
        </authorList>
    </citation>
    <scope>NUCLEOTIDE SEQUENCE [LARGE SCALE GENOMIC DNA]</scope>
    <source>
        <strain evidence="3 4">WLHS5</strain>
    </source>
</reference>
<proteinExistence type="predicted"/>
<keyword evidence="4" id="KW-1185">Reference proteome</keyword>
<dbReference type="InterPro" id="IPR006626">
    <property type="entry name" value="PbH1"/>
</dbReference>
<dbReference type="Gene3D" id="2.160.20.10">
    <property type="entry name" value="Single-stranded right-handed beta-helix, Pectin lyase-like"/>
    <property type="match status" value="1"/>
</dbReference>
<dbReference type="Proteomes" id="UP001595898">
    <property type="component" value="Unassembled WGS sequence"/>
</dbReference>
<feature type="region of interest" description="Disordered" evidence="1">
    <location>
        <begin position="80"/>
        <end position="111"/>
    </location>
</feature>
<dbReference type="InterPro" id="IPR011050">
    <property type="entry name" value="Pectin_lyase_fold/virulence"/>
</dbReference>
<evidence type="ECO:0000313" key="4">
    <source>
        <dbReference type="Proteomes" id="UP001595898"/>
    </source>
</evidence>
<dbReference type="InterPro" id="IPR039448">
    <property type="entry name" value="Beta_helix"/>
</dbReference>
<evidence type="ECO:0000259" key="2">
    <source>
        <dbReference type="Pfam" id="PF13229"/>
    </source>
</evidence>
<feature type="domain" description="Right handed beta helix" evidence="2">
    <location>
        <begin position="298"/>
        <end position="416"/>
    </location>
</feature>
<dbReference type="SMART" id="SM00710">
    <property type="entry name" value="PbH1"/>
    <property type="match status" value="4"/>
</dbReference>
<dbReference type="SUPFAM" id="SSF51126">
    <property type="entry name" value="Pectin lyase-like"/>
    <property type="match status" value="2"/>
</dbReference>
<protein>
    <submittedName>
        <fullName evidence="3">Right-handed parallel beta-helix repeat-containing protein</fullName>
    </submittedName>
</protein>
<dbReference type="EMBL" id="JBHSFA010000005">
    <property type="protein sequence ID" value="MFC4542362.1"/>
    <property type="molecule type" value="Genomic_DNA"/>
</dbReference>
<organism evidence="3 4">
    <name type="scientific">Halosolutus amylolyticus</name>
    <dbReference type="NCBI Taxonomy" id="2932267"/>
    <lineage>
        <taxon>Archaea</taxon>
        <taxon>Methanobacteriati</taxon>
        <taxon>Methanobacteriota</taxon>
        <taxon>Stenosarchaea group</taxon>
        <taxon>Halobacteria</taxon>
        <taxon>Halobacteriales</taxon>
        <taxon>Natrialbaceae</taxon>
        <taxon>Halosolutus</taxon>
    </lineage>
</organism>
<evidence type="ECO:0000313" key="3">
    <source>
        <dbReference type="EMBL" id="MFC4542362.1"/>
    </source>
</evidence>
<gene>
    <name evidence="3" type="ORF">ACFO5R_10535</name>
</gene>
<comment type="caution">
    <text evidence="3">The sequence shown here is derived from an EMBL/GenBank/DDBJ whole genome shotgun (WGS) entry which is preliminary data.</text>
</comment>
<feature type="region of interest" description="Disordered" evidence="1">
    <location>
        <begin position="33"/>
        <end position="61"/>
    </location>
</feature>
<accession>A0ABD5PPG6</accession>
<dbReference type="RefSeq" id="WP_250141760.1">
    <property type="nucleotide sequence ID" value="NZ_JALIQP010000004.1"/>
</dbReference>
<name>A0ABD5PPG6_9EURY</name>
<sequence>MNGDRQHDRSEAANRGLTRRSYVRLAGTLGVGSGITASQATGSDGADVAGAAPGEDASRQGLTVTDSGAAVSEGVTHLDFAGSLSPVSPDDGGGETRRVRIQPQDDSSSPAIVNVRDDLGVEPQGDDVWGAIVDHYQSFSPTERNHRYVIPPGEWHVETDNVHFDAHEYLGIVGDPFATLRVTDQDVDRLMTVGRIDDSLPHAQRTVMKDLQVDIRGEYDAGIGRWYTYTFGLIENVSMRGRRDRRNPDFGGDRHTIMVDGRQFTTTNIIRGCHLNNGDTHYDRDTHVGHAIPFSSEIYNRGTNFWEGCQVTGYVDNGFYVSNNAGRNIIRGCHARDCAGAAIRIGANDYVQNCRITMTEQPGYPWSGLWLENGGGQVVDGVTIRNTVEKNTEIIRLTQDGPARLSGVHITDEGGNGRAIRVADNDDARTVFEGCTITDRTSPSVSDYAVYVRSSNVVFTDCEYDLDSQTDQDRHGFFVSRRGTDVDRLVLHNSDIDADDASLRFGESGRAHNIENAVFDGLVMSDPGTALADVLWVGNRHQGDTVFRGERSNWKGDFNFGFTL</sequence>
<dbReference type="AlphaFoldDB" id="A0ABD5PPG6"/>
<evidence type="ECO:0000256" key="1">
    <source>
        <dbReference type="SAM" id="MobiDB-lite"/>
    </source>
</evidence>